<evidence type="ECO:0000313" key="2">
    <source>
        <dbReference type="Proteomes" id="UP001163835"/>
    </source>
</evidence>
<accession>A0ACC1TIN0</accession>
<proteinExistence type="predicted"/>
<name>A0ACC1TIN0_9AGAR</name>
<feature type="non-terminal residue" evidence="1">
    <location>
        <position position="1"/>
    </location>
</feature>
<reference evidence="1" key="1">
    <citation type="submission" date="2022-09" db="EMBL/GenBank/DDBJ databases">
        <title>A Global Phylogenomic Analysis of the Shiitake Genus Lentinula.</title>
        <authorList>
            <consortium name="DOE Joint Genome Institute"/>
            <person name="Sierra-Patev S."/>
            <person name="Min B."/>
            <person name="Naranjo-Ortiz M."/>
            <person name="Looney B."/>
            <person name="Konkel Z."/>
            <person name="Slot J.C."/>
            <person name="Sakamoto Y."/>
            <person name="Steenwyk J.L."/>
            <person name="Rokas A."/>
            <person name="Carro J."/>
            <person name="Camarero S."/>
            <person name="Ferreira P."/>
            <person name="Molpeceres G."/>
            <person name="Ruiz-Duenas F.J."/>
            <person name="Serrano A."/>
            <person name="Henrissat B."/>
            <person name="Drula E."/>
            <person name="Hughes K.W."/>
            <person name="Mata J.L."/>
            <person name="Ishikawa N.K."/>
            <person name="Vargas-Isla R."/>
            <person name="Ushijima S."/>
            <person name="Smith C.A."/>
            <person name="Ahrendt S."/>
            <person name="Andreopoulos W."/>
            <person name="He G."/>
            <person name="Labutti K."/>
            <person name="Lipzen A."/>
            <person name="Ng V."/>
            <person name="Riley R."/>
            <person name="Sandor L."/>
            <person name="Barry K."/>
            <person name="Martinez A.T."/>
            <person name="Xiao Y."/>
            <person name="Gibbons J.G."/>
            <person name="Terashima K."/>
            <person name="Grigoriev I.V."/>
            <person name="Hibbett D.S."/>
        </authorList>
    </citation>
    <scope>NUCLEOTIDE SEQUENCE</scope>
    <source>
        <strain evidence="1">TMI1499</strain>
    </source>
</reference>
<evidence type="ECO:0000313" key="1">
    <source>
        <dbReference type="EMBL" id="KAJ3804595.1"/>
    </source>
</evidence>
<gene>
    <name evidence="1" type="ORF">F5876DRAFT_53175</name>
</gene>
<organism evidence="1 2">
    <name type="scientific">Lentinula aff. lateritia</name>
    <dbReference type="NCBI Taxonomy" id="2804960"/>
    <lineage>
        <taxon>Eukaryota</taxon>
        <taxon>Fungi</taxon>
        <taxon>Dikarya</taxon>
        <taxon>Basidiomycota</taxon>
        <taxon>Agaricomycotina</taxon>
        <taxon>Agaricomycetes</taxon>
        <taxon>Agaricomycetidae</taxon>
        <taxon>Agaricales</taxon>
        <taxon>Marasmiineae</taxon>
        <taxon>Omphalotaceae</taxon>
        <taxon>Lentinula</taxon>
    </lineage>
</organism>
<dbReference type="EMBL" id="MU795909">
    <property type="protein sequence ID" value="KAJ3804595.1"/>
    <property type="molecule type" value="Genomic_DNA"/>
</dbReference>
<protein>
    <submittedName>
        <fullName evidence="1">Uncharacterized protein</fullName>
    </submittedName>
</protein>
<keyword evidence="2" id="KW-1185">Reference proteome</keyword>
<comment type="caution">
    <text evidence="1">The sequence shown here is derived from an EMBL/GenBank/DDBJ whole genome shotgun (WGS) entry which is preliminary data.</text>
</comment>
<sequence>HLWLIHHLFLDLINEDCQTFQAEWNTHPILGAEGAHESPHDKQFLGMIHHGIYMDDCEGLNTDTIEHLYGTDGPEVLRPPGYTGAGYLNDEGESTPSNASSDSEDDNNSDVERFGTRIDDVAQISSRQFLPKPVKTPCHICPLTNKEMAIFNEALQLAVAQGIVLVGYGICQEEWKDNHYPSIEIIQTGHKDAKEISVQLPAFIWQPRAHLWTLRLNILEL</sequence>
<dbReference type="Proteomes" id="UP001163835">
    <property type="component" value="Unassembled WGS sequence"/>
</dbReference>